<dbReference type="GO" id="GO:0003714">
    <property type="term" value="F:transcription corepressor activity"/>
    <property type="evidence" value="ECO:0007669"/>
    <property type="project" value="TreeGrafter"/>
</dbReference>
<keyword evidence="6" id="KW-0539">Nucleus</keyword>
<keyword evidence="10" id="KW-1185">Reference proteome</keyword>
<dbReference type="PROSITE" id="PS51156">
    <property type="entry name" value="ELM2"/>
    <property type="match status" value="1"/>
</dbReference>
<dbReference type="SMART" id="SM00717">
    <property type="entry name" value="SANT"/>
    <property type="match status" value="1"/>
</dbReference>
<dbReference type="InterPro" id="IPR001005">
    <property type="entry name" value="SANT/Myb"/>
</dbReference>
<evidence type="ECO:0008006" key="11">
    <source>
        <dbReference type="Google" id="ProtNLM"/>
    </source>
</evidence>
<dbReference type="Gene3D" id="4.10.1240.50">
    <property type="match status" value="1"/>
</dbReference>
<dbReference type="EnsemblMetazoa" id="XM_008186278.1">
    <property type="protein sequence ID" value="XP_008184500.1"/>
    <property type="gene ID" value="LOC103309823"/>
</dbReference>
<dbReference type="Proteomes" id="UP000007819">
    <property type="component" value="Chromosome A2"/>
</dbReference>
<dbReference type="GO" id="GO:0003677">
    <property type="term" value="F:DNA binding"/>
    <property type="evidence" value="ECO:0007669"/>
    <property type="project" value="UniProtKB-KW"/>
</dbReference>
<dbReference type="GO" id="GO:0005654">
    <property type="term" value="C:nucleoplasm"/>
    <property type="evidence" value="ECO:0007669"/>
    <property type="project" value="TreeGrafter"/>
</dbReference>
<dbReference type="OMA" id="MNDENRS"/>
<evidence type="ECO:0000256" key="3">
    <source>
        <dbReference type="ARBA" id="ARBA00022771"/>
    </source>
</evidence>
<evidence type="ECO:0000256" key="5">
    <source>
        <dbReference type="ARBA" id="ARBA00023125"/>
    </source>
</evidence>
<evidence type="ECO:0000256" key="4">
    <source>
        <dbReference type="ARBA" id="ARBA00022833"/>
    </source>
</evidence>
<dbReference type="PROSITE" id="PS51293">
    <property type="entry name" value="SANT"/>
    <property type="match status" value="1"/>
</dbReference>
<keyword evidence="3" id="KW-0863">Zinc-finger</keyword>
<protein>
    <recommendedName>
        <fullName evidence="11">Mesoderm induction early response protein 1</fullName>
    </recommendedName>
</protein>
<dbReference type="SUPFAM" id="SSF46689">
    <property type="entry name" value="Homeodomain-like"/>
    <property type="match status" value="1"/>
</dbReference>
<dbReference type="KEGG" id="api:103309823"/>
<dbReference type="GeneID" id="103309823"/>
<keyword evidence="5" id="KW-0238">DNA-binding</keyword>
<dbReference type="RefSeq" id="XP_008184500.1">
    <property type="nucleotide sequence ID" value="XM_008186278.1"/>
</dbReference>
<dbReference type="AlphaFoldDB" id="A0A8R2B6Y2"/>
<reference evidence="9" key="2">
    <citation type="submission" date="2022-06" db="UniProtKB">
        <authorList>
            <consortium name="EnsemblMetazoa"/>
        </authorList>
    </citation>
    <scope>IDENTIFICATION</scope>
</reference>
<dbReference type="Gene3D" id="1.10.10.60">
    <property type="entry name" value="Homeodomain-like"/>
    <property type="match status" value="1"/>
</dbReference>
<evidence type="ECO:0000259" key="8">
    <source>
        <dbReference type="PROSITE" id="PS51293"/>
    </source>
</evidence>
<feature type="domain" description="ELM2" evidence="7">
    <location>
        <begin position="27"/>
        <end position="121"/>
    </location>
</feature>
<evidence type="ECO:0000313" key="10">
    <source>
        <dbReference type="Proteomes" id="UP000007819"/>
    </source>
</evidence>
<dbReference type="GO" id="GO:0000122">
    <property type="term" value="P:negative regulation of transcription by RNA polymerase II"/>
    <property type="evidence" value="ECO:0007669"/>
    <property type="project" value="TreeGrafter"/>
</dbReference>
<dbReference type="InterPro" id="IPR017884">
    <property type="entry name" value="SANT_dom"/>
</dbReference>
<name>A0A8R2B6Y2_ACYPI</name>
<dbReference type="InterPro" id="IPR040138">
    <property type="entry name" value="MIER/MTA"/>
</dbReference>
<evidence type="ECO:0000256" key="6">
    <source>
        <dbReference type="ARBA" id="ARBA00023242"/>
    </source>
</evidence>
<dbReference type="InterPro" id="IPR000949">
    <property type="entry name" value="ELM2_dom"/>
</dbReference>
<dbReference type="InterPro" id="IPR009057">
    <property type="entry name" value="Homeodomain-like_sf"/>
</dbReference>
<dbReference type="OrthoDB" id="5916873at2759"/>
<organism evidence="9 10">
    <name type="scientific">Acyrthosiphon pisum</name>
    <name type="common">Pea aphid</name>
    <dbReference type="NCBI Taxonomy" id="7029"/>
    <lineage>
        <taxon>Eukaryota</taxon>
        <taxon>Metazoa</taxon>
        <taxon>Ecdysozoa</taxon>
        <taxon>Arthropoda</taxon>
        <taxon>Hexapoda</taxon>
        <taxon>Insecta</taxon>
        <taxon>Pterygota</taxon>
        <taxon>Neoptera</taxon>
        <taxon>Paraneoptera</taxon>
        <taxon>Hemiptera</taxon>
        <taxon>Sternorrhyncha</taxon>
        <taxon>Aphidomorpha</taxon>
        <taxon>Aphidoidea</taxon>
        <taxon>Aphididae</taxon>
        <taxon>Macrosiphini</taxon>
        <taxon>Acyrthosiphon</taxon>
    </lineage>
</organism>
<evidence type="ECO:0000256" key="2">
    <source>
        <dbReference type="ARBA" id="ARBA00022723"/>
    </source>
</evidence>
<sequence length="244" mass="28442">MSKRVTNNRADYSDPTDGSDFDKVKKKSIMVGSDYQAKIPDGLSKYGDYPPYLNVDKLLWDPHNTSNAVIADYHHRIRQISHGANMLPKSKHVRDDENALFLLLQCGSNIEEAVRRLSLNDQMFGRRAKMWSEEECKNFENGIRRFNKNFRLIQQRRVPTRTVGELVHFYYLWKKTERHDVFANKKRLVKKKYALQPGITFYEDGENSVLNQKTNQVGNCLIYSDPKRLKQMATSGIHVTRVDN</sequence>
<dbReference type="Pfam" id="PF01448">
    <property type="entry name" value="ELM2"/>
    <property type="match status" value="1"/>
</dbReference>
<dbReference type="PANTHER" id="PTHR10865:SF28">
    <property type="entry name" value="ELM2 DOMAIN-CONTAINING PROTEIN"/>
    <property type="match status" value="1"/>
</dbReference>
<dbReference type="SMART" id="SM01189">
    <property type="entry name" value="ELM2"/>
    <property type="match status" value="1"/>
</dbReference>
<feature type="domain" description="SANT" evidence="8">
    <location>
        <begin position="126"/>
        <end position="178"/>
    </location>
</feature>
<evidence type="ECO:0000313" key="9">
    <source>
        <dbReference type="EnsemblMetazoa" id="XP_008184500.1"/>
    </source>
</evidence>
<dbReference type="FunFam" id="1.10.10.60:FF:000012">
    <property type="entry name" value="Metastasis-associated 1 family, member 3"/>
    <property type="match status" value="1"/>
</dbReference>
<reference evidence="10" key="1">
    <citation type="submission" date="2010-06" db="EMBL/GenBank/DDBJ databases">
        <authorList>
            <person name="Jiang H."/>
            <person name="Abraham K."/>
            <person name="Ali S."/>
            <person name="Alsbrooks S.L."/>
            <person name="Anim B.N."/>
            <person name="Anosike U.S."/>
            <person name="Attaway T."/>
            <person name="Bandaranaike D.P."/>
            <person name="Battles P.K."/>
            <person name="Bell S.N."/>
            <person name="Bell A.V."/>
            <person name="Beltran B."/>
            <person name="Bickham C."/>
            <person name="Bustamante Y."/>
            <person name="Caleb T."/>
            <person name="Canada A."/>
            <person name="Cardenas V."/>
            <person name="Carter K."/>
            <person name="Chacko J."/>
            <person name="Chandrabose M.N."/>
            <person name="Chavez D."/>
            <person name="Chavez A."/>
            <person name="Chen L."/>
            <person name="Chu H.-S."/>
            <person name="Claassen K.J."/>
            <person name="Cockrell R."/>
            <person name="Collins M."/>
            <person name="Cooper J.A."/>
            <person name="Cree A."/>
            <person name="Curry S.M."/>
            <person name="Da Y."/>
            <person name="Dao M.D."/>
            <person name="Das B."/>
            <person name="Davila M.-L."/>
            <person name="Davy-Carroll L."/>
            <person name="Denson S."/>
            <person name="Dinh H."/>
            <person name="Ebong V.E."/>
            <person name="Edwards J.R."/>
            <person name="Egan A."/>
            <person name="El-Daye J."/>
            <person name="Escobedo L."/>
            <person name="Fernandez S."/>
            <person name="Fernando P.R."/>
            <person name="Flagg N."/>
            <person name="Forbes L.D."/>
            <person name="Fowler R.G."/>
            <person name="Fu Q."/>
            <person name="Gabisi R.A."/>
            <person name="Ganer J."/>
            <person name="Garbino Pronczuk A."/>
            <person name="Garcia R.M."/>
            <person name="Garner T."/>
            <person name="Garrett T.E."/>
            <person name="Gonzalez D.A."/>
            <person name="Hamid H."/>
            <person name="Hawkins E.S."/>
            <person name="Hirani K."/>
            <person name="Hogues M.E."/>
            <person name="Hollins B."/>
            <person name="Hsiao C.-H."/>
            <person name="Jabil R."/>
            <person name="James M.L."/>
            <person name="Jhangiani S.N."/>
            <person name="Johnson B."/>
            <person name="Johnson Q."/>
            <person name="Joshi V."/>
            <person name="Kalu J.B."/>
            <person name="Kam C."/>
            <person name="Kashfia A."/>
            <person name="Keebler J."/>
            <person name="Kisamo H."/>
            <person name="Kovar C.L."/>
            <person name="Lago L.A."/>
            <person name="Lai C.-Y."/>
            <person name="Laidlaw J."/>
            <person name="Lara F."/>
            <person name="Le T.-K."/>
            <person name="Lee S.L."/>
            <person name="Legall F.H."/>
            <person name="Lemon S.J."/>
            <person name="Lewis L.R."/>
            <person name="Li B."/>
            <person name="Liu Y."/>
            <person name="Liu Y.-S."/>
            <person name="Lopez J."/>
            <person name="Lozado R.J."/>
            <person name="Lu J."/>
            <person name="Madu R.C."/>
            <person name="Maheshwari M."/>
            <person name="Maheshwari R."/>
            <person name="Malloy K."/>
            <person name="Martinez E."/>
            <person name="Mathew T."/>
            <person name="Mercado I.C."/>
            <person name="Mercado C."/>
            <person name="Meyer B."/>
            <person name="Montgomery K."/>
            <person name="Morgan M.B."/>
            <person name="Munidasa M."/>
            <person name="Nazareth L.V."/>
            <person name="Nelson J."/>
            <person name="Ng B.M."/>
            <person name="Nguyen N.B."/>
            <person name="Nguyen P.Q."/>
            <person name="Nguyen T."/>
            <person name="Obregon M."/>
            <person name="Okwuonu G.O."/>
            <person name="Onwere C.G."/>
            <person name="Orozco G."/>
            <person name="Parra A."/>
            <person name="Patel S."/>
            <person name="Patil S."/>
            <person name="Perez A."/>
            <person name="Perez Y."/>
            <person name="Pham C."/>
            <person name="Primus E.L."/>
            <person name="Pu L.-L."/>
            <person name="Puazo M."/>
            <person name="Qin X."/>
            <person name="Quiroz J.B."/>
            <person name="Reese J."/>
            <person name="Richards S."/>
            <person name="Rives C.M."/>
            <person name="Robberts R."/>
            <person name="Ruiz S.J."/>
            <person name="Ruiz M.J."/>
            <person name="Santibanez J."/>
            <person name="Schneider B.W."/>
            <person name="Sisson I."/>
            <person name="Smith M."/>
            <person name="Sodergren E."/>
            <person name="Song X.-Z."/>
            <person name="Song B.B."/>
            <person name="Summersgill H."/>
            <person name="Thelus R."/>
            <person name="Thornton R.D."/>
            <person name="Trejos Z.Y."/>
            <person name="Usmani K."/>
            <person name="Vattathil S."/>
            <person name="Villasana D."/>
            <person name="Walker D.L."/>
            <person name="Wang S."/>
            <person name="Wang K."/>
            <person name="White C.S."/>
            <person name="Williams A.C."/>
            <person name="Williamson J."/>
            <person name="Wilson K."/>
            <person name="Woghiren I.O."/>
            <person name="Woodworth J.R."/>
            <person name="Worley K.C."/>
            <person name="Wright R.A."/>
            <person name="Wu W."/>
            <person name="Young L."/>
            <person name="Zhang L."/>
            <person name="Zhang J."/>
            <person name="Zhu Y."/>
            <person name="Muzny D.M."/>
            <person name="Weinstock G."/>
            <person name="Gibbs R.A."/>
        </authorList>
    </citation>
    <scope>NUCLEOTIDE SEQUENCE [LARGE SCALE GENOMIC DNA]</scope>
    <source>
        <strain evidence="10">LSR1</strain>
    </source>
</reference>
<proteinExistence type="predicted"/>
<keyword evidence="4" id="KW-0862">Zinc</keyword>
<evidence type="ECO:0000259" key="7">
    <source>
        <dbReference type="PROSITE" id="PS51156"/>
    </source>
</evidence>
<dbReference type="PANTHER" id="PTHR10865">
    <property type="entry name" value="METASTASIS-ASSOCIATED PROTEIN AND MESODERM INDUCTION EARLY RESPONSE PROTEIN"/>
    <property type="match status" value="1"/>
</dbReference>
<keyword evidence="2" id="KW-0479">Metal-binding</keyword>
<dbReference type="GO" id="GO:0008270">
    <property type="term" value="F:zinc ion binding"/>
    <property type="evidence" value="ECO:0007669"/>
    <property type="project" value="UniProtKB-KW"/>
</dbReference>
<evidence type="ECO:0000256" key="1">
    <source>
        <dbReference type="ARBA" id="ARBA00004123"/>
    </source>
</evidence>
<comment type="subcellular location">
    <subcellularLocation>
        <location evidence="1">Nucleus</location>
    </subcellularLocation>
</comment>
<dbReference type="CDD" id="cd11661">
    <property type="entry name" value="SANT_MTA3_like"/>
    <property type="match status" value="1"/>
</dbReference>
<accession>A0A8R2B6Y2</accession>
<dbReference type="GO" id="GO:0042826">
    <property type="term" value="F:histone deacetylase binding"/>
    <property type="evidence" value="ECO:0007669"/>
    <property type="project" value="TreeGrafter"/>
</dbReference>